<comment type="caution">
    <text evidence="2">The sequence shown here is derived from an EMBL/GenBank/DDBJ whole genome shotgun (WGS) entry which is preliminary data.</text>
</comment>
<evidence type="ECO:0000313" key="2">
    <source>
        <dbReference type="EMBL" id="OMO82740.1"/>
    </source>
</evidence>
<protein>
    <recommendedName>
        <fullName evidence="1">F-box domain-containing protein</fullName>
    </recommendedName>
</protein>
<dbReference type="InterPro" id="IPR050796">
    <property type="entry name" value="SCF_F-box_component"/>
</dbReference>
<dbReference type="SMART" id="SM00256">
    <property type="entry name" value="FBOX"/>
    <property type="match status" value="1"/>
</dbReference>
<evidence type="ECO:0000259" key="1">
    <source>
        <dbReference type="PROSITE" id="PS50181"/>
    </source>
</evidence>
<dbReference type="AlphaFoldDB" id="A0A1R3IJL1"/>
<evidence type="ECO:0000313" key="3">
    <source>
        <dbReference type="Proteomes" id="UP000187203"/>
    </source>
</evidence>
<dbReference type="Gene3D" id="1.20.1280.50">
    <property type="match status" value="1"/>
</dbReference>
<dbReference type="PANTHER" id="PTHR31672">
    <property type="entry name" value="BNACNNG10540D PROTEIN"/>
    <property type="match status" value="1"/>
</dbReference>
<organism evidence="2 3">
    <name type="scientific">Corchorus olitorius</name>
    <dbReference type="NCBI Taxonomy" id="93759"/>
    <lineage>
        <taxon>Eukaryota</taxon>
        <taxon>Viridiplantae</taxon>
        <taxon>Streptophyta</taxon>
        <taxon>Embryophyta</taxon>
        <taxon>Tracheophyta</taxon>
        <taxon>Spermatophyta</taxon>
        <taxon>Magnoliopsida</taxon>
        <taxon>eudicotyledons</taxon>
        <taxon>Gunneridae</taxon>
        <taxon>Pentapetalae</taxon>
        <taxon>rosids</taxon>
        <taxon>malvids</taxon>
        <taxon>Malvales</taxon>
        <taxon>Malvaceae</taxon>
        <taxon>Grewioideae</taxon>
        <taxon>Apeibeae</taxon>
        <taxon>Corchorus</taxon>
    </lineage>
</organism>
<dbReference type="SUPFAM" id="SSF81383">
    <property type="entry name" value="F-box domain"/>
    <property type="match status" value="1"/>
</dbReference>
<dbReference type="PANTHER" id="PTHR31672:SF13">
    <property type="entry name" value="F-BOX PROTEIN CPR30-LIKE"/>
    <property type="match status" value="1"/>
</dbReference>
<accession>A0A1R3IJL1</accession>
<sequence>MSDYFDLPIDLFAEILVRLPIQDLVKSTAVCKSWNSLIKTPAFISTHLEKTISFNNSKNTHLLLFRLCTVPQPELRNFPSEVLLEHFSLRFDSKDVDEYKQLQFPCHRFGFGSRRDSFEIAGSINGDKDRNLILAFDVSEEVFREIPLPECLSNDPKKLEYTDLLKYGQSIAAQYEKEAEMFIQIQSLVEEGTKKFCGTGKEFQTSLAKDLKMELEALVIQMKKEPLDAISVDDDSDDASCAS</sequence>
<dbReference type="OrthoDB" id="5314306at2759"/>
<dbReference type="InterPro" id="IPR001810">
    <property type="entry name" value="F-box_dom"/>
</dbReference>
<reference evidence="3" key="1">
    <citation type="submission" date="2013-09" db="EMBL/GenBank/DDBJ databases">
        <title>Corchorus olitorius genome sequencing.</title>
        <authorList>
            <person name="Alam M."/>
            <person name="Haque M.S."/>
            <person name="Islam M.S."/>
            <person name="Emdad E.M."/>
            <person name="Islam M.M."/>
            <person name="Ahmed B."/>
            <person name="Halim A."/>
            <person name="Hossen Q.M.M."/>
            <person name="Hossain M.Z."/>
            <person name="Ahmed R."/>
            <person name="Khan M.M."/>
            <person name="Islam R."/>
            <person name="Rashid M.M."/>
            <person name="Khan S.A."/>
            <person name="Rahman M.S."/>
            <person name="Alam M."/>
            <person name="Yahiya A.S."/>
            <person name="Khan M.S."/>
            <person name="Azam M.S."/>
            <person name="Haque T."/>
            <person name="Lashkar M.Z.H."/>
            <person name="Akhand A.I."/>
            <person name="Morshed G."/>
            <person name="Roy S."/>
            <person name="Uddin K.S."/>
            <person name="Rabeya T."/>
            <person name="Hossain A.S."/>
            <person name="Chowdhury A."/>
            <person name="Snigdha A.R."/>
            <person name="Mortoza M.S."/>
            <person name="Matin S.A."/>
            <person name="Hoque S.M.E."/>
            <person name="Islam M.K."/>
            <person name="Roy D.K."/>
            <person name="Haider R."/>
            <person name="Moosa M.M."/>
            <person name="Elias S.M."/>
            <person name="Hasan A.M."/>
            <person name="Jahan S."/>
            <person name="Shafiuddin M."/>
            <person name="Mahmood N."/>
            <person name="Shommy N.S."/>
        </authorList>
    </citation>
    <scope>NUCLEOTIDE SEQUENCE [LARGE SCALE GENOMIC DNA]</scope>
    <source>
        <strain evidence="3">cv. O-4</strain>
    </source>
</reference>
<keyword evidence="3" id="KW-1185">Reference proteome</keyword>
<dbReference type="Proteomes" id="UP000187203">
    <property type="component" value="Unassembled WGS sequence"/>
</dbReference>
<dbReference type="Pfam" id="PF00646">
    <property type="entry name" value="F-box"/>
    <property type="match status" value="1"/>
</dbReference>
<dbReference type="PROSITE" id="PS50181">
    <property type="entry name" value="FBOX"/>
    <property type="match status" value="1"/>
</dbReference>
<feature type="domain" description="F-box" evidence="1">
    <location>
        <begin position="1"/>
        <end position="51"/>
    </location>
</feature>
<gene>
    <name evidence="2" type="ORF">COLO4_22868</name>
</gene>
<dbReference type="EMBL" id="AWUE01018077">
    <property type="protein sequence ID" value="OMO82740.1"/>
    <property type="molecule type" value="Genomic_DNA"/>
</dbReference>
<proteinExistence type="predicted"/>
<dbReference type="InterPro" id="IPR036047">
    <property type="entry name" value="F-box-like_dom_sf"/>
</dbReference>
<name>A0A1R3IJL1_9ROSI</name>
<dbReference type="CDD" id="cd22157">
    <property type="entry name" value="F-box_AtFBW1-like"/>
    <property type="match status" value="1"/>
</dbReference>